<evidence type="ECO:0000256" key="1">
    <source>
        <dbReference type="SAM" id="MobiDB-lite"/>
    </source>
</evidence>
<keyword evidence="2" id="KW-1185">Reference proteome</keyword>
<sequence>MRSRAADQPSFSKSAIDSRNNEHCPPPPWQSLRPVAHFKTLTSEL</sequence>
<feature type="region of interest" description="Disordered" evidence="1">
    <location>
        <begin position="1"/>
        <end position="45"/>
    </location>
</feature>
<accession>A0A1I7WNU4</accession>
<reference evidence="3" key="1">
    <citation type="submission" date="2016-11" db="UniProtKB">
        <authorList>
            <consortium name="WormBaseParasite"/>
        </authorList>
    </citation>
    <scope>IDENTIFICATION</scope>
</reference>
<organism evidence="2 3">
    <name type="scientific">Heterorhabditis bacteriophora</name>
    <name type="common">Entomopathogenic nematode worm</name>
    <dbReference type="NCBI Taxonomy" id="37862"/>
    <lineage>
        <taxon>Eukaryota</taxon>
        <taxon>Metazoa</taxon>
        <taxon>Ecdysozoa</taxon>
        <taxon>Nematoda</taxon>
        <taxon>Chromadorea</taxon>
        <taxon>Rhabditida</taxon>
        <taxon>Rhabditina</taxon>
        <taxon>Rhabditomorpha</taxon>
        <taxon>Strongyloidea</taxon>
        <taxon>Heterorhabditidae</taxon>
        <taxon>Heterorhabditis</taxon>
    </lineage>
</organism>
<name>A0A1I7WNU4_HETBA</name>
<dbReference type="AlphaFoldDB" id="A0A1I7WNU4"/>
<dbReference type="Proteomes" id="UP000095283">
    <property type="component" value="Unplaced"/>
</dbReference>
<evidence type="ECO:0000313" key="2">
    <source>
        <dbReference type="Proteomes" id="UP000095283"/>
    </source>
</evidence>
<proteinExistence type="predicted"/>
<feature type="compositionally biased region" description="Polar residues" evidence="1">
    <location>
        <begin position="9"/>
        <end position="18"/>
    </location>
</feature>
<evidence type="ECO:0000313" key="3">
    <source>
        <dbReference type="WBParaSite" id="Hba_06757"/>
    </source>
</evidence>
<dbReference type="WBParaSite" id="Hba_06757">
    <property type="protein sequence ID" value="Hba_06757"/>
    <property type="gene ID" value="Hba_06757"/>
</dbReference>
<protein>
    <submittedName>
        <fullName evidence="3">Uncharacterized protein</fullName>
    </submittedName>
</protein>